<organism evidence="1 2">
    <name type="scientific">Klebsiella phage vB_KpnM_KB57</name>
    <dbReference type="NCBI Taxonomy" id="1719140"/>
    <lineage>
        <taxon>Viruses</taxon>
        <taxon>Duplodnaviria</taxon>
        <taxon>Heunggongvirae</taxon>
        <taxon>Uroviricota</taxon>
        <taxon>Caudoviricetes</taxon>
        <taxon>Vequintavirinae</taxon>
        <taxon>Mydovirus</taxon>
        <taxon>Mydovirus KB57</taxon>
    </lineage>
</organism>
<dbReference type="RefSeq" id="YP_009187738.1">
    <property type="nucleotide sequence ID" value="NC_028659.1"/>
</dbReference>
<accession>A0A0S1S1H1</accession>
<dbReference type="OrthoDB" id="22926at10239"/>
<dbReference type="KEGG" id="vg:26523091"/>
<gene>
    <name evidence="1" type="ORF">KB57_125</name>
</gene>
<sequence length="67" mass="8332">MPKKPLKFFYRNWRGKCGYRTVEEPVMWYGSTQYHKNSQWFIRGYDLDKQDFRDFAVNDIIEFVREV</sequence>
<evidence type="ECO:0000313" key="1">
    <source>
        <dbReference type="EMBL" id="ALM02512.1"/>
    </source>
</evidence>
<evidence type="ECO:0000313" key="2">
    <source>
        <dbReference type="Proteomes" id="UP000203990"/>
    </source>
</evidence>
<protein>
    <submittedName>
        <fullName evidence="1">Uncharacterized protein</fullName>
    </submittedName>
</protein>
<reference evidence="1 2" key="1">
    <citation type="submission" date="2015-10" db="EMBL/GenBank/DDBJ databases">
        <title>Complete genome sequence of Klebsiella pneumoniae bacteriophage vB_KpnM_KB57.</title>
        <authorList>
            <person name="Volozhantsev N.V."/>
            <person name="Popova A.V."/>
            <person name="Krasilnikova V.M."/>
            <person name="Bogun A.G."/>
        </authorList>
    </citation>
    <scope>NUCLEOTIDE SEQUENCE [LARGE SCALE GENOMIC DNA]</scope>
</reference>
<dbReference type="Proteomes" id="UP000203990">
    <property type="component" value="Segment"/>
</dbReference>
<proteinExistence type="predicted"/>
<keyword evidence="2" id="KW-1185">Reference proteome</keyword>
<dbReference type="GeneID" id="26523091"/>
<dbReference type="EMBL" id="KT934943">
    <property type="protein sequence ID" value="ALM02512.1"/>
    <property type="molecule type" value="Genomic_DNA"/>
</dbReference>
<name>A0A0S1S1H1_9CAUD</name>